<reference evidence="1" key="1">
    <citation type="submission" date="2019-02" db="EMBL/GenBank/DDBJ databases">
        <title>Halonotius sp. a new haloarchaeum isolated from saline soil.</title>
        <authorList>
            <person name="Duran-Viseras A."/>
            <person name="Sanchez-Porro C."/>
            <person name="Ventosa A."/>
        </authorList>
    </citation>
    <scope>NUCLEOTIDE SEQUENCE</scope>
    <source>
        <strain evidence="1">F15B</strain>
    </source>
</reference>
<dbReference type="Proteomes" id="UP000705823">
    <property type="component" value="Unassembled WGS sequence"/>
</dbReference>
<dbReference type="OrthoDB" id="311268at2157"/>
<dbReference type="AlphaFoldDB" id="A0A8J8TDJ2"/>
<accession>A0A8J8TDJ2</accession>
<sequence length="94" mass="10171">MVDTEAYTIEDPDGSTETIEIPAGLVETLAEPGEEPTTVVSDIVVQALAQHAHALVHHSEGETPEDLVEINDAMEDVFEDRFGMSLEDAMGHSH</sequence>
<evidence type="ECO:0000313" key="1">
    <source>
        <dbReference type="EMBL" id="TQQ83576.1"/>
    </source>
</evidence>
<dbReference type="EMBL" id="RKLU01000001">
    <property type="protein sequence ID" value="TQQ83576.1"/>
    <property type="molecule type" value="Genomic_DNA"/>
</dbReference>
<comment type="caution">
    <text evidence="1">The sequence shown here is derived from an EMBL/GenBank/DDBJ whole genome shotgun (WGS) entry which is preliminary data.</text>
</comment>
<evidence type="ECO:0000313" key="2">
    <source>
        <dbReference type="Proteomes" id="UP000705823"/>
    </source>
</evidence>
<gene>
    <name evidence="1" type="ORF">EGH24_01925</name>
</gene>
<keyword evidence="2" id="KW-1185">Reference proteome</keyword>
<organism evidence="1 2">
    <name type="scientific">Halonotius terrestris</name>
    <dbReference type="NCBI Taxonomy" id="2487750"/>
    <lineage>
        <taxon>Archaea</taxon>
        <taxon>Methanobacteriati</taxon>
        <taxon>Methanobacteriota</taxon>
        <taxon>Stenosarchaea group</taxon>
        <taxon>Halobacteria</taxon>
        <taxon>Halobacteriales</taxon>
        <taxon>Haloferacaceae</taxon>
        <taxon>Halonotius</taxon>
    </lineage>
</organism>
<proteinExistence type="predicted"/>
<dbReference type="InterPro" id="IPR055967">
    <property type="entry name" value="DUF7545"/>
</dbReference>
<name>A0A8J8TDJ2_9EURY</name>
<dbReference type="Pfam" id="PF24411">
    <property type="entry name" value="DUF7545"/>
    <property type="match status" value="1"/>
</dbReference>
<protein>
    <submittedName>
        <fullName evidence="1">Uncharacterized protein</fullName>
    </submittedName>
</protein>
<dbReference type="RefSeq" id="WP_142978493.1">
    <property type="nucleotide sequence ID" value="NZ_RKLU01000001.1"/>
</dbReference>